<evidence type="ECO:0000313" key="2">
    <source>
        <dbReference type="Proteomes" id="UP000198519"/>
    </source>
</evidence>
<accession>A0A1I4Q1K1</accession>
<dbReference type="EMBL" id="FOUE01000003">
    <property type="protein sequence ID" value="SFM33540.1"/>
    <property type="molecule type" value="Genomic_DNA"/>
</dbReference>
<organism evidence="1 2">
    <name type="scientific">Marinobacter zhejiangensis</name>
    <dbReference type="NCBI Taxonomy" id="488535"/>
    <lineage>
        <taxon>Bacteria</taxon>
        <taxon>Pseudomonadati</taxon>
        <taxon>Pseudomonadota</taxon>
        <taxon>Gammaproteobacteria</taxon>
        <taxon>Pseudomonadales</taxon>
        <taxon>Marinobacteraceae</taxon>
        <taxon>Marinobacter</taxon>
    </lineage>
</organism>
<dbReference type="RefSeq" id="WP_092022294.1">
    <property type="nucleotide sequence ID" value="NZ_FOUE01000003.1"/>
</dbReference>
<protein>
    <submittedName>
        <fullName evidence="1">Uncharacterized protein</fullName>
    </submittedName>
</protein>
<proteinExistence type="predicted"/>
<name>A0A1I4Q1K1_9GAMM</name>
<dbReference type="AlphaFoldDB" id="A0A1I4Q1K1"/>
<dbReference type="OrthoDB" id="9822505at2"/>
<reference evidence="2" key="1">
    <citation type="submission" date="2016-10" db="EMBL/GenBank/DDBJ databases">
        <authorList>
            <person name="Varghese N."/>
            <person name="Submissions S."/>
        </authorList>
    </citation>
    <scope>NUCLEOTIDE SEQUENCE [LARGE SCALE GENOMIC DNA]</scope>
    <source>
        <strain evidence="2">CGMCC 1.7061</strain>
    </source>
</reference>
<sequence length="325" mass="36994">MALTYEQRKRKLALKIITRRHKIALARTRREDWLNDLIEMATNPTPTSPHLLATLDYDYSYLLLDPDFSSPQAAKWYNWRDLFNRHHQGRPLRQLTQAELKRLVPRTLQSACSIEGAQSKANNATALNSLIDGQLRRLNASQLSPQDKQAQTTRLQQQRECLTATTIPAPPGANNGNRVHNRNYTFFNALSDQYLFNSACQIDEDDPFWRSVDRAPNDGATIGGDFGPQRYPAGNGILSLPDVPTKRLQLCFASNDLDTYSIDRIYLIERILLHNIHQGGRAALNPWTQLAANDPKRRICNYSYTYGVLGYCHLSWNDSAFNFGS</sequence>
<dbReference type="Proteomes" id="UP000198519">
    <property type="component" value="Unassembled WGS sequence"/>
</dbReference>
<gene>
    <name evidence="1" type="ORF">SAMN04487963_2111</name>
</gene>
<evidence type="ECO:0000313" key="1">
    <source>
        <dbReference type="EMBL" id="SFM33540.1"/>
    </source>
</evidence>
<keyword evidence="2" id="KW-1185">Reference proteome</keyword>